<evidence type="ECO:0000313" key="2">
    <source>
        <dbReference type="EMBL" id="RDW84063.1"/>
    </source>
</evidence>
<sequence>MASSTFPDVKINPAPDPYHFPVCEDAKRPRVLPELLNPDRGFLIDKLSKLEVLNELKVNGDTWPDVDSVTWALLWLADVEQLERFVNDPVYYFSRVLVPARKITTILKWASRLEPLEAIAPAVIERLENLDIEDKDMEDVEPKKESVTDLCIKRDPYCAITNAGEPLEVARICPSSLMLWSQSERHLEDNNFWGMLECFWNKKRVESWREAVAGPEGTEVLKNMLCLSCDAERLWRMGRFALQPLDLSQDGKILRMRFFWLPRAQYSISIPMTTLPSVSSTLDHVGNSTFLYNCLTDRAVRSGDEITMSTADPVALPLPSLQLLEMQWMLTRVLGLSGLADAEADEFFGTERVQRLGSNVTILPPINRQW</sequence>
<dbReference type="InterPro" id="IPR003615">
    <property type="entry name" value="HNH_nuc"/>
</dbReference>
<dbReference type="GeneID" id="38114759"/>
<keyword evidence="3" id="KW-1185">Reference proteome</keyword>
<dbReference type="AlphaFoldDB" id="A0A3D8SCQ4"/>
<dbReference type="Pfam" id="PF13391">
    <property type="entry name" value="HNH_2"/>
    <property type="match status" value="1"/>
</dbReference>
<comment type="caution">
    <text evidence="2">The sequence shown here is derived from an EMBL/GenBank/DDBJ whole genome shotgun (WGS) entry which is preliminary data.</text>
</comment>
<evidence type="ECO:0000313" key="3">
    <source>
        <dbReference type="Proteomes" id="UP000256690"/>
    </source>
</evidence>
<organism evidence="2 3">
    <name type="scientific">Aspergillus mulundensis</name>
    <dbReference type="NCBI Taxonomy" id="1810919"/>
    <lineage>
        <taxon>Eukaryota</taxon>
        <taxon>Fungi</taxon>
        <taxon>Dikarya</taxon>
        <taxon>Ascomycota</taxon>
        <taxon>Pezizomycotina</taxon>
        <taxon>Eurotiomycetes</taxon>
        <taxon>Eurotiomycetidae</taxon>
        <taxon>Eurotiales</taxon>
        <taxon>Aspergillaceae</taxon>
        <taxon>Aspergillus</taxon>
        <taxon>Aspergillus subgen. Nidulantes</taxon>
    </lineage>
</organism>
<proteinExistence type="predicted"/>
<dbReference type="EMBL" id="PVWQ01000004">
    <property type="protein sequence ID" value="RDW84063.1"/>
    <property type="molecule type" value="Genomic_DNA"/>
</dbReference>
<protein>
    <recommendedName>
        <fullName evidence="1">HNH nuclease domain-containing protein</fullName>
    </recommendedName>
</protein>
<accession>A0A3D8SCQ4</accession>
<evidence type="ECO:0000259" key="1">
    <source>
        <dbReference type="Pfam" id="PF13391"/>
    </source>
</evidence>
<reference evidence="2 3" key="1">
    <citation type="journal article" date="2018" name="IMA Fungus">
        <title>IMA Genome-F 9: Draft genome sequence of Annulohypoxylon stygium, Aspergillus mulundensis, Berkeleyomyces basicola (syn. Thielaviopsis basicola), Ceratocystis smalleyi, two Cercospora beticola strains, Coleophoma cylindrospora, Fusarium fracticaudum, Phialophora cf. hyalina, and Morchella septimelata.</title>
        <authorList>
            <person name="Wingfield B.D."/>
            <person name="Bills G.F."/>
            <person name="Dong Y."/>
            <person name="Huang W."/>
            <person name="Nel W.J."/>
            <person name="Swalarsk-Parry B.S."/>
            <person name="Vaghefi N."/>
            <person name="Wilken P.M."/>
            <person name="An Z."/>
            <person name="de Beer Z.W."/>
            <person name="De Vos L."/>
            <person name="Chen L."/>
            <person name="Duong T.A."/>
            <person name="Gao Y."/>
            <person name="Hammerbacher A."/>
            <person name="Kikkert J.R."/>
            <person name="Li Y."/>
            <person name="Li H."/>
            <person name="Li K."/>
            <person name="Li Q."/>
            <person name="Liu X."/>
            <person name="Ma X."/>
            <person name="Naidoo K."/>
            <person name="Pethybridge S.J."/>
            <person name="Sun J."/>
            <person name="Steenkamp E.T."/>
            <person name="van der Nest M.A."/>
            <person name="van Wyk S."/>
            <person name="Wingfield M.J."/>
            <person name="Xiong C."/>
            <person name="Yue Q."/>
            <person name="Zhang X."/>
        </authorList>
    </citation>
    <scope>NUCLEOTIDE SEQUENCE [LARGE SCALE GENOMIC DNA]</scope>
    <source>
        <strain evidence="2 3">DSM 5745</strain>
    </source>
</reference>
<name>A0A3D8SCQ4_9EURO</name>
<dbReference type="RefSeq" id="XP_026605401.1">
    <property type="nucleotide sequence ID" value="XM_026746405.1"/>
</dbReference>
<dbReference type="Proteomes" id="UP000256690">
    <property type="component" value="Unassembled WGS sequence"/>
</dbReference>
<feature type="domain" description="HNH nuclease" evidence="1">
    <location>
        <begin position="158"/>
        <end position="242"/>
    </location>
</feature>
<dbReference type="OrthoDB" id="5416097at2759"/>
<gene>
    <name evidence="2" type="ORF">DSM5745_04389</name>
</gene>